<keyword evidence="5" id="KW-0547">Nucleotide-binding</keyword>
<evidence type="ECO:0000256" key="8">
    <source>
        <dbReference type="ARBA" id="ARBA00023242"/>
    </source>
</evidence>
<dbReference type="OrthoDB" id="29596at2759"/>
<accession>S8E4L1</accession>
<dbReference type="InterPro" id="IPR036187">
    <property type="entry name" value="DNA_mismatch_repair_MutS_sf"/>
</dbReference>
<protein>
    <recommendedName>
        <fullName evidence="10">DNA mismatch repair protein MSH5</fullName>
    </recommendedName>
    <alternativeName>
        <fullName evidence="11">MutS protein homolog 5</fullName>
    </alternativeName>
</protein>
<organism evidence="13 14">
    <name type="scientific">Genlisea aurea</name>
    <dbReference type="NCBI Taxonomy" id="192259"/>
    <lineage>
        <taxon>Eukaryota</taxon>
        <taxon>Viridiplantae</taxon>
        <taxon>Streptophyta</taxon>
        <taxon>Embryophyta</taxon>
        <taxon>Tracheophyta</taxon>
        <taxon>Spermatophyta</taxon>
        <taxon>Magnoliopsida</taxon>
        <taxon>eudicotyledons</taxon>
        <taxon>Gunneridae</taxon>
        <taxon>Pentapetalae</taxon>
        <taxon>asterids</taxon>
        <taxon>lamiids</taxon>
        <taxon>Lamiales</taxon>
        <taxon>Lentibulariaceae</taxon>
        <taxon>Genlisea</taxon>
    </lineage>
</organism>
<evidence type="ECO:0000256" key="7">
    <source>
        <dbReference type="ARBA" id="ARBA00023125"/>
    </source>
</evidence>
<dbReference type="SUPFAM" id="SSF48334">
    <property type="entry name" value="DNA repair protein MutS, domain III"/>
    <property type="match status" value="1"/>
</dbReference>
<evidence type="ECO:0000256" key="6">
    <source>
        <dbReference type="ARBA" id="ARBA00022840"/>
    </source>
</evidence>
<dbReference type="GO" id="GO:0140664">
    <property type="term" value="F:ATP-dependent DNA damage sensor activity"/>
    <property type="evidence" value="ECO:0007669"/>
    <property type="project" value="InterPro"/>
</dbReference>
<dbReference type="InterPro" id="IPR007696">
    <property type="entry name" value="DNA_mismatch_repair_MutS_core"/>
</dbReference>
<evidence type="ECO:0000256" key="11">
    <source>
        <dbReference type="ARBA" id="ARBA00077470"/>
    </source>
</evidence>
<comment type="similarity">
    <text evidence="3">Belongs to the DNA mismatch repair MutS family.</text>
</comment>
<dbReference type="Pfam" id="PF05192">
    <property type="entry name" value="MutS_III"/>
    <property type="match status" value="1"/>
</dbReference>
<dbReference type="Gene3D" id="3.40.50.300">
    <property type="entry name" value="P-loop containing nucleotide triphosphate hydrolases"/>
    <property type="match status" value="1"/>
</dbReference>
<proteinExistence type="inferred from homology"/>
<dbReference type="InterPro" id="IPR000432">
    <property type="entry name" value="DNA_mismatch_repair_MutS_C"/>
</dbReference>
<dbReference type="PIRSF" id="PIRSF005813">
    <property type="entry name" value="MSH2"/>
    <property type="match status" value="1"/>
</dbReference>
<feature type="domain" description="DNA mismatch repair proteins mutS family" evidence="12">
    <location>
        <begin position="632"/>
        <end position="648"/>
    </location>
</feature>
<dbReference type="PROSITE" id="PS00486">
    <property type="entry name" value="DNA_MISMATCH_REPAIR_2"/>
    <property type="match status" value="1"/>
</dbReference>
<dbReference type="SMART" id="SM00533">
    <property type="entry name" value="MUTSd"/>
    <property type="match status" value="1"/>
</dbReference>
<keyword evidence="8" id="KW-0539">Nucleus</keyword>
<keyword evidence="4" id="KW-0158">Chromosome</keyword>
<evidence type="ECO:0000256" key="1">
    <source>
        <dbReference type="ARBA" id="ARBA00004123"/>
    </source>
</evidence>
<evidence type="ECO:0000259" key="12">
    <source>
        <dbReference type="PROSITE" id="PS00486"/>
    </source>
</evidence>
<keyword evidence="6" id="KW-0067">ATP-binding</keyword>
<comment type="subcellular location">
    <subcellularLocation>
        <location evidence="2">Chromosome</location>
    </subcellularLocation>
    <subcellularLocation>
        <location evidence="1">Nucleus</location>
    </subcellularLocation>
</comment>
<dbReference type="InterPro" id="IPR045076">
    <property type="entry name" value="MutS"/>
</dbReference>
<keyword evidence="9" id="KW-0469">Meiosis</keyword>
<dbReference type="Pfam" id="PF00488">
    <property type="entry name" value="MutS_V"/>
    <property type="match status" value="1"/>
</dbReference>
<dbReference type="GO" id="GO:0005524">
    <property type="term" value="F:ATP binding"/>
    <property type="evidence" value="ECO:0007669"/>
    <property type="project" value="UniProtKB-KW"/>
</dbReference>
<dbReference type="GO" id="GO:0051026">
    <property type="term" value="P:chiasma assembly"/>
    <property type="evidence" value="ECO:0007669"/>
    <property type="project" value="TreeGrafter"/>
</dbReference>
<dbReference type="GO" id="GO:0030983">
    <property type="term" value="F:mismatched DNA binding"/>
    <property type="evidence" value="ECO:0007669"/>
    <property type="project" value="InterPro"/>
</dbReference>
<dbReference type="Gene3D" id="1.10.1420.10">
    <property type="match status" value="1"/>
</dbReference>
<dbReference type="AlphaFoldDB" id="S8E4L1"/>
<dbReference type="GO" id="GO:0006298">
    <property type="term" value="P:mismatch repair"/>
    <property type="evidence" value="ECO:0007669"/>
    <property type="project" value="InterPro"/>
</dbReference>
<dbReference type="FunFam" id="3.40.50.300:FF:001067">
    <property type="entry name" value="DNA mismatch repair protein MSH5"/>
    <property type="match status" value="1"/>
</dbReference>
<dbReference type="PANTHER" id="PTHR11361:SF20">
    <property type="entry name" value="MUTS PROTEIN HOMOLOG 5"/>
    <property type="match status" value="1"/>
</dbReference>
<reference evidence="13 14" key="1">
    <citation type="journal article" date="2013" name="BMC Genomics">
        <title>The miniature genome of a carnivorous plant Genlisea aurea contains a low number of genes and short non-coding sequences.</title>
        <authorList>
            <person name="Leushkin E.V."/>
            <person name="Sutormin R.A."/>
            <person name="Nabieva E.R."/>
            <person name="Penin A.A."/>
            <person name="Kondrashov A.S."/>
            <person name="Logacheva M.D."/>
        </authorList>
    </citation>
    <scope>NUCLEOTIDE SEQUENCE [LARGE SCALE GENOMIC DNA]</scope>
</reference>
<sequence>VYMACIMHGRRVGISYYDSSIYQVNVLEFWEDENEDFPLVQMVKCQAQPTVIYTSTKSEQPFFAALQNKVDGIVAPPTVKVVKSSLFSYEQAWHRLMYLRVTGMDEGLNVKERISILSSMMDTRSDVQVRATGGLLAILENERILDTLEQKESGSASLSINSLSEIPLNNFLKVDSVALEALQIFQTDMHPSHMGIGRAKEGFSVFGMMNKCVTPIGRRLLRNWFLRPVLDLEKLNNRLDAISFFLCAEELLVSLRQTLKSVKDIPHLLKKINSPSSACTPSDWTSFLKSICSLLHINKVLEVGISGTLKEQLKDLHIDIIEKAGFCISTELEYVYNLIIGVFDVNRSKDKGYDTIVKDGFCGELDELRQIYEELPGFLEEVSSLELARLPHMPQKKFVPCIVYIHQVGYLMCIFEEKLNDSVMEKLLDFEFVFSEEDKNSKKFYYRTAKTRELDNLIGDVYHKILDMERAITRDLVMHILEFSFPLFRAVSFAAELDCLLSLALVAQQNNYARPVLTPESMLDIKNGRHALQEMTVDTFIPNDTKILDEGKINIITGPNYSGKSIYIKQVVALIVYLAHIGSFVPAESATVGLTDRIFCAMGSKFMTAEQSTFMIDLQQVAMMLRHATSRSLCLVDEFGKGTLSEDGIGLLGGIINYFAASDSLPKVNECTPKIELPLSSRIKYQTMSVLSADEQRMDVEDIVFLYRLVPGVAHLSYGLHCALLAGVGKDVIERASCILIARRNNDDIDRHADQLIVDRDHHYKDAVDKLLAFDAGNGDLDLFFESIF</sequence>
<dbReference type="Proteomes" id="UP000015453">
    <property type="component" value="Unassembled WGS sequence"/>
</dbReference>
<dbReference type="EMBL" id="AUSU01003210">
    <property type="protein sequence ID" value="EPS67262.1"/>
    <property type="molecule type" value="Genomic_DNA"/>
</dbReference>
<dbReference type="CDD" id="cd03281">
    <property type="entry name" value="ABC_MSH5_euk"/>
    <property type="match status" value="1"/>
</dbReference>
<gene>
    <name evidence="13" type="ORF">M569_07513</name>
</gene>
<name>S8E4L1_9LAMI</name>
<evidence type="ECO:0000256" key="5">
    <source>
        <dbReference type="ARBA" id="ARBA00022741"/>
    </source>
</evidence>
<evidence type="ECO:0000256" key="2">
    <source>
        <dbReference type="ARBA" id="ARBA00004286"/>
    </source>
</evidence>
<evidence type="ECO:0000313" key="14">
    <source>
        <dbReference type="Proteomes" id="UP000015453"/>
    </source>
</evidence>
<evidence type="ECO:0000256" key="10">
    <source>
        <dbReference type="ARBA" id="ARBA00073549"/>
    </source>
</evidence>
<dbReference type="GO" id="GO:0005634">
    <property type="term" value="C:nucleus"/>
    <property type="evidence" value="ECO:0007669"/>
    <property type="project" value="UniProtKB-SubCell"/>
</dbReference>
<dbReference type="GO" id="GO:0005694">
    <property type="term" value="C:chromosome"/>
    <property type="evidence" value="ECO:0007669"/>
    <property type="project" value="UniProtKB-SubCell"/>
</dbReference>
<evidence type="ECO:0000313" key="13">
    <source>
        <dbReference type="EMBL" id="EPS67262.1"/>
    </source>
</evidence>
<keyword evidence="7" id="KW-0238">DNA-binding</keyword>
<dbReference type="InterPro" id="IPR011184">
    <property type="entry name" value="DNA_mismatch_repair_Msh2"/>
</dbReference>
<feature type="non-terminal residue" evidence="13">
    <location>
        <position position="1"/>
    </location>
</feature>
<comment type="caution">
    <text evidence="13">The sequence shown here is derived from an EMBL/GenBank/DDBJ whole genome shotgun (WGS) entry which is preliminary data.</text>
</comment>
<dbReference type="InterPro" id="IPR027417">
    <property type="entry name" value="P-loop_NTPase"/>
</dbReference>
<feature type="non-terminal residue" evidence="13">
    <location>
        <position position="789"/>
    </location>
</feature>
<dbReference type="SMART" id="SM00534">
    <property type="entry name" value="MUTSac"/>
    <property type="match status" value="1"/>
</dbReference>
<evidence type="ECO:0000256" key="3">
    <source>
        <dbReference type="ARBA" id="ARBA00006271"/>
    </source>
</evidence>
<evidence type="ECO:0000256" key="4">
    <source>
        <dbReference type="ARBA" id="ARBA00022454"/>
    </source>
</evidence>
<keyword evidence="14" id="KW-1185">Reference proteome</keyword>
<dbReference type="PANTHER" id="PTHR11361">
    <property type="entry name" value="DNA MISMATCH REPAIR PROTEIN MUTS FAMILY MEMBER"/>
    <property type="match status" value="1"/>
</dbReference>
<dbReference type="SUPFAM" id="SSF52540">
    <property type="entry name" value="P-loop containing nucleoside triphosphate hydrolases"/>
    <property type="match status" value="1"/>
</dbReference>
<evidence type="ECO:0000256" key="9">
    <source>
        <dbReference type="ARBA" id="ARBA00023254"/>
    </source>
</evidence>